<dbReference type="InterPro" id="IPR036390">
    <property type="entry name" value="WH_DNA-bd_sf"/>
</dbReference>
<dbReference type="SUPFAM" id="SSF55781">
    <property type="entry name" value="GAF domain-like"/>
    <property type="match status" value="1"/>
</dbReference>
<evidence type="ECO:0000313" key="6">
    <source>
        <dbReference type="EMBL" id="HIY66228.1"/>
    </source>
</evidence>
<dbReference type="InterPro" id="IPR014757">
    <property type="entry name" value="Tscrpt_reg_IclR_C"/>
</dbReference>
<keyword evidence="2" id="KW-0238">DNA-binding</keyword>
<dbReference type="EMBL" id="DXDC01000240">
    <property type="protein sequence ID" value="HIY66228.1"/>
    <property type="molecule type" value="Genomic_DNA"/>
</dbReference>
<protein>
    <submittedName>
        <fullName evidence="6">IclR family transcriptional regulator</fullName>
    </submittedName>
</protein>
<evidence type="ECO:0000256" key="3">
    <source>
        <dbReference type="ARBA" id="ARBA00023163"/>
    </source>
</evidence>
<feature type="domain" description="IclR-ED" evidence="5">
    <location>
        <begin position="68"/>
        <end position="250"/>
    </location>
</feature>
<dbReference type="AlphaFoldDB" id="A0A9D2C9Z1"/>
<dbReference type="GO" id="GO:0003700">
    <property type="term" value="F:DNA-binding transcription factor activity"/>
    <property type="evidence" value="ECO:0007669"/>
    <property type="project" value="TreeGrafter"/>
</dbReference>
<organism evidence="6 7">
    <name type="scientific">Candidatus Agrococcus pullicola</name>
    <dbReference type="NCBI Taxonomy" id="2838429"/>
    <lineage>
        <taxon>Bacteria</taxon>
        <taxon>Bacillati</taxon>
        <taxon>Actinomycetota</taxon>
        <taxon>Actinomycetes</taxon>
        <taxon>Micrococcales</taxon>
        <taxon>Microbacteriaceae</taxon>
        <taxon>Agrococcus</taxon>
    </lineage>
</organism>
<evidence type="ECO:0000259" key="5">
    <source>
        <dbReference type="PROSITE" id="PS51078"/>
    </source>
</evidence>
<evidence type="ECO:0000256" key="2">
    <source>
        <dbReference type="ARBA" id="ARBA00023125"/>
    </source>
</evidence>
<dbReference type="InterPro" id="IPR036388">
    <property type="entry name" value="WH-like_DNA-bd_sf"/>
</dbReference>
<evidence type="ECO:0000313" key="7">
    <source>
        <dbReference type="Proteomes" id="UP000824005"/>
    </source>
</evidence>
<accession>A0A9D2C9Z1</accession>
<dbReference type="SUPFAM" id="SSF46785">
    <property type="entry name" value="Winged helix' DNA-binding domain"/>
    <property type="match status" value="1"/>
</dbReference>
<name>A0A9D2C9Z1_9MICO</name>
<evidence type="ECO:0000256" key="1">
    <source>
        <dbReference type="ARBA" id="ARBA00023015"/>
    </source>
</evidence>
<sequence>MEPVRSVARAAAIVDVVAGRSPEGARLIDVVEATALQKTTAHRILATLVGLEWLEHSAESGVFHLGPKLVGLGGEALNRHGIAEIASPRLTSLSRLTEDTVFLSVPSGTEALCVDRVLGSFPIRTLTLQVGDRRPLGIGAGAMALLAWQRDADIDLALATPSSSHQYQMTDMASMKRSIQITRERGYSINDGGIVPGAVGVGVPVLNSDDTAVAALSIGAIASRMTTDRMNTLAELMRTEATLLADDLRSVAQRLSPPSIRRLLPPLT</sequence>
<dbReference type="Proteomes" id="UP000824005">
    <property type="component" value="Unassembled WGS sequence"/>
</dbReference>
<dbReference type="PANTHER" id="PTHR30136">
    <property type="entry name" value="HELIX-TURN-HELIX TRANSCRIPTIONAL REGULATOR, ICLR FAMILY"/>
    <property type="match status" value="1"/>
</dbReference>
<evidence type="ECO:0000259" key="4">
    <source>
        <dbReference type="PROSITE" id="PS51077"/>
    </source>
</evidence>
<dbReference type="InterPro" id="IPR050707">
    <property type="entry name" value="HTH_MetabolicPath_Reg"/>
</dbReference>
<dbReference type="Pfam" id="PF01614">
    <property type="entry name" value="IclR_C"/>
    <property type="match status" value="1"/>
</dbReference>
<dbReference type="Gene3D" id="1.10.10.10">
    <property type="entry name" value="Winged helix-like DNA-binding domain superfamily/Winged helix DNA-binding domain"/>
    <property type="match status" value="1"/>
</dbReference>
<dbReference type="GO" id="GO:0003677">
    <property type="term" value="F:DNA binding"/>
    <property type="evidence" value="ECO:0007669"/>
    <property type="project" value="UniProtKB-KW"/>
</dbReference>
<dbReference type="InterPro" id="IPR029016">
    <property type="entry name" value="GAF-like_dom_sf"/>
</dbReference>
<dbReference type="PROSITE" id="PS51077">
    <property type="entry name" value="HTH_ICLR"/>
    <property type="match status" value="1"/>
</dbReference>
<comment type="caution">
    <text evidence="6">The sequence shown here is derived from an EMBL/GenBank/DDBJ whole genome shotgun (WGS) entry which is preliminary data.</text>
</comment>
<proteinExistence type="predicted"/>
<dbReference type="Gene3D" id="3.30.450.40">
    <property type="match status" value="1"/>
</dbReference>
<dbReference type="PROSITE" id="PS51078">
    <property type="entry name" value="ICLR_ED"/>
    <property type="match status" value="1"/>
</dbReference>
<dbReference type="SMART" id="SM00346">
    <property type="entry name" value="HTH_ICLR"/>
    <property type="match status" value="1"/>
</dbReference>
<keyword evidence="1" id="KW-0805">Transcription regulation</keyword>
<dbReference type="PANTHER" id="PTHR30136:SF39">
    <property type="entry name" value="TRANSCRIPTIONAL REGULATORY PROTEIN"/>
    <property type="match status" value="1"/>
</dbReference>
<dbReference type="GO" id="GO:0045892">
    <property type="term" value="P:negative regulation of DNA-templated transcription"/>
    <property type="evidence" value="ECO:0007669"/>
    <property type="project" value="TreeGrafter"/>
</dbReference>
<keyword evidence="3" id="KW-0804">Transcription</keyword>
<reference evidence="6" key="1">
    <citation type="journal article" date="2021" name="PeerJ">
        <title>Extensive microbial diversity within the chicken gut microbiome revealed by metagenomics and culture.</title>
        <authorList>
            <person name="Gilroy R."/>
            <person name="Ravi A."/>
            <person name="Getino M."/>
            <person name="Pursley I."/>
            <person name="Horton D.L."/>
            <person name="Alikhan N.F."/>
            <person name="Baker D."/>
            <person name="Gharbi K."/>
            <person name="Hall N."/>
            <person name="Watson M."/>
            <person name="Adriaenssens E.M."/>
            <person name="Foster-Nyarko E."/>
            <person name="Jarju S."/>
            <person name="Secka A."/>
            <person name="Antonio M."/>
            <person name="Oren A."/>
            <person name="Chaudhuri R.R."/>
            <person name="La Ragione R."/>
            <person name="Hildebrand F."/>
            <person name="Pallen M.J."/>
        </authorList>
    </citation>
    <scope>NUCLEOTIDE SEQUENCE</scope>
    <source>
        <strain evidence="6">ChiGjej1B1-98</strain>
    </source>
</reference>
<reference evidence="6" key="2">
    <citation type="submission" date="2021-04" db="EMBL/GenBank/DDBJ databases">
        <authorList>
            <person name="Gilroy R."/>
        </authorList>
    </citation>
    <scope>NUCLEOTIDE SEQUENCE</scope>
    <source>
        <strain evidence="6">ChiGjej1B1-98</strain>
    </source>
</reference>
<dbReference type="InterPro" id="IPR005471">
    <property type="entry name" value="Tscrpt_reg_IclR_N"/>
</dbReference>
<dbReference type="Pfam" id="PF09339">
    <property type="entry name" value="HTH_IclR"/>
    <property type="match status" value="1"/>
</dbReference>
<feature type="domain" description="HTH iclR-type" evidence="4">
    <location>
        <begin position="4"/>
        <end position="67"/>
    </location>
</feature>
<gene>
    <name evidence="6" type="ORF">H9830_08140</name>
</gene>